<dbReference type="Proteomes" id="UP000179686">
    <property type="component" value="Unassembled WGS sequence"/>
</dbReference>
<evidence type="ECO:0000313" key="2">
    <source>
        <dbReference type="Proteomes" id="UP000179686"/>
    </source>
</evidence>
<evidence type="ECO:0000313" key="1">
    <source>
        <dbReference type="EMBL" id="OGI72258.1"/>
    </source>
</evidence>
<name>A0A1F6VRJ0_9BACT</name>
<sequence length="176" mass="20397">MKLYRFSPIKNNQELLDAIKHTHYMCFTLCKETFGKYLSVAGNVGIFCHYEDEYKTLTQIRKELTEPSSNPNQKYFCLHEPIIISAKDDIPETIYTHLYIRKPDQYRGQVGDVDFFISDNEYIELKKSLEGSAKINGARVFDRPDLDMIELSNPGIDALAYISTKLMTEKVRVKIV</sequence>
<dbReference type="AlphaFoldDB" id="A0A1F6VRJ0"/>
<comment type="caution">
    <text evidence="1">The sequence shown here is derived from an EMBL/GenBank/DDBJ whole genome shotgun (WGS) entry which is preliminary data.</text>
</comment>
<dbReference type="EMBL" id="MFUC01000009">
    <property type="protein sequence ID" value="OGI72258.1"/>
    <property type="molecule type" value="Genomic_DNA"/>
</dbReference>
<dbReference type="STRING" id="1801752.A3J61_02100"/>
<gene>
    <name evidence="1" type="ORF">A3J61_02100</name>
</gene>
<protein>
    <submittedName>
        <fullName evidence="1">Uncharacterized protein</fullName>
    </submittedName>
</protein>
<reference evidence="1 2" key="1">
    <citation type="journal article" date="2016" name="Nat. Commun.">
        <title>Thousands of microbial genomes shed light on interconnected biogeochemical processes in an aquifer system.</title>
        <authorList>
            <person name="Anantharaman K."/>
            <person name="Brown C.T."/>
            <person name="Hug L.A."/>
            <person name="Sharon I."/>
            <person name="Castelle C.J."/>
            <person name="Probst A.J."/>
            <person name="Thomas B.C."/>
            <person name="Singh A."/>
            <person name="Wilkins M.J."/>
            <person name="Karaoz U."/>
            <person name="Brodie E.L."/>
            <person name="Williams K.H."/>
            <person name="Hubbard S.S."/>
            <person name="Banfield J.F."/>
        </authorList>
    </citation>
    <scope>NUCLEOTIDE SEQUENCE [LARGE SCALE GENOMIC DNA]</scope>
</reference>
<organism evidence="1 2">
    <name type="scientific">Candidatus Nomurabacteria bacterium RIFCSPHIGHO2_02_FULL_38_15</name>
    <dbReference type="NCBI Taxonomy" id="1801752"/>
    <lineage>
        <taxon>Bacteria</taxon>
        <taxon>Candidatus Nomuraibacteriota</taxon>
    </lineage>
</organism>
<accession>A0A1F6VRJ0</accession>
<proteinExistence type="predicted"/>